<dbReference type="GO" id="GO:0003919">
    <property type="term" value="F:FMN adenylyltransferase activity"/>
    <property type="evidence" value="ECO:0007669"/>
    <property type="project" value="UniProtKB-EC"/>
</dbReference>
<organism evidence="17 18">
    <name type="scientific">Niabella pedocola</name>
    <dbReference type="NCBI Taxonomy" id="1752077"/>
    <lineage>
        <taxon>Bacteria</taxon>
        <taxon>Pseudomonadati</taxon>
        <taxon>Bacteroidota</taxon>
        <taxon>Chitinophagia</taxon>
        <taxon>Chitinophagales</taxon>
        <taxon>Chitinophagaceae</taxon>
        <taxon>Niabella</taxon>
    </lineage>
</organism>
<evidence type="ECO:0000256" key="8">
    <source>
        <dbReference type="ARBA" id="ARBA00022741"/>
    </source>
</evidence>
<comment type="catalytic activity">
    <reaction evidence="13 15">
        <text>riboflavin + ATP = FMN + ADP + H(+)</text>
        <dbReference type="Rhea" id="RHEA:14357"/>
        <dbReference type="ChEBI" id="CHEBI:15378"/>
        <dbReference type="ChEBI" id="CHEBI:30616"/>
        <dbReference type="ChEBI" id="CHEBI:57986"/>
        <dbReference type="ChEBI" id="CHEBI:58210"/>
        <dbReference type="ChEBI" id="CHEBI:456216"/>
        <dbReference type="EC" id="2.7.1.26"/>
    </reaction>
</comment>
<evidence type="ECO:0000256" key="10">
    <source>
        <dbReference type="ARBA" id="ARBA00022827"/>
    </source>
</evidence>
<keyword evidence="11 15" id="KW-0067">ATP-binding</keyword>
<accession>A0ABS8PL14</accession>
<evidence type="ECO:0000313" key="17">
    <source>
        <dbReference type="EMBL" id="MCD2421794.1"/>
    </source>
</evidence>
<dbReference type="InterPro" id="IPR023468">
    <property type="entry name" value="Riboflavin_kinase"/>
</dbReference>
<evidence type="ECO:0000256" key="4">
    <source>
        <dbReference type="ARBA" id="ARBA00022630"/>
    </source>
</evidence>
<evidence type="ECO:0000256" key="2">
    <source>
        <dbReference type="ARBA" id="ARBA00004726"/>
    </source>
</evidence>
<keyword evidence="6 15" id="KW-0808">Transferase</keyword>
<comment type="pathway">
    <text evidence="2 15">Cofactor biosynthesis; FAD biosynthesis; FAD from FMN: step 1/1.</text>
</comment>
<dbReference type="NCBIfam" id="NF004160">
    <property type="entry name" value="PRK05627.1-3"/>
    <property type="match status" value="1"/>
</dbReference>
<dbReference type="InterPro" id="IPR002606">
    <property type="entry name" value="Riboflavin_kinase_bac"/>
</dbReference>
<dbReference type="SUPFAM" id="SSF52374">
    <property type="entry name" value="Nucleotidylyl transferase"/>
    <property type="match status" value="1"/>
</dbReference>
<dbReference type="Pfam" id="PF06574">
    <property type="entry name" value="FAD_syn"/>
    <property type="match status" value="1"/>
</dbReference>
<dbReference type="InterPro" id="IPR023465">
    <property type="entry name" value="Riboflavin_kinase_dom_sf"/>
</dbReference>
<evidence type="ECO:0000256" key="1">
    <source>
        <dbReference type="ARBA" id="ARBA00002121"/>
    </source>
</evidence>
<keyword evidence="8 15" id="KW-0547">Nucleotide-binding</keyword>
<dbReference type="RefSeq" id="WP_231002696.1">
    <property type="nucleotide sequence ID" value="NZ_JAJNEC010000003.1"/>
</dbReference>
<dbReference type="Pfam" id="PF01687">
    <property type="entry name" value="Flavokinase"/>
    <property type="match status" value="1"/>
</dbReference>
<keyword evidence="7 15" id="KW-0548">Nucleotidyltransferase</keyword>
<comment type="function">
    <text evidence="1">Catalyzes the phosphorylation of riboflavin to FMN followed by the adenylation of FMN to FAD.</text>
</comment>
<comment type="similarity">
    <text evidence="15">Belongs to the ribF family.</text>
</comment>
<feature type="domain" description="Riboflavin kinase" evidence="16">
    <location>
        <begin position="183"/>
        <end position="309"/>
    </location>
</feature>
<evidence type="ECO:0000256" key="9">
    <source>
        <dbReference type="ARBA" id="ARBA00022777"/>
    </source>
</evidence>
<protein>
    <recommendedName>
        <fullName evidence="15">Riboflavin biosynthesis protein</fullName>
    </recommendedName>
    <domain>
        <recommendedName>
            <fullName evidence="15">Riboflavin kinase</fullName>
            <ecNumber evidence="15">2.7.1.26</ecNumber>
        </recommendedName>
        <alternativeName>
            <fullName evidence="15">Flavokinase</fullName>
        </alternativeName>
    </domain>
    <domain>
        <recommendedName>
            <fullName evidence="15">FMN adenylyltransferase</fullName>
            <ecNumber evidence="15">2.7.7.2</ecNumber>
        </recommendedName>
        <alternativeName>
            <fullName evidence="15">FAD pyrophosphorylase</fullName>
        </alternativeName>
        <alternativeName>
            <fullName evidence="15">FAD synthase</fullName>
        </alternativeName>
    </domain>
</protein>
<evidence type="ECO:0000256" key="3">
    <source>
        <dbReference type="ARBA" id="ARBA00005201"/>
    </source>
</evidence>
<dbReference type="CDD" id="cd02064">
    <property type="entry name" value="FAD_synthetase_N"/>
    <property type="match status" value="1"/>
</dbReference>
<dbReference type="InterPro" id="IPR015865">
    <property type="entry name" value="Riboflavin_kinase_bac/euk"/>
</dbReference>
<dbReference type="GO" id="GO:0008531">
    <property type="term" value="F:riboflavin kinase activity"/>
    <property type="evidence" value="ECO:0007669"/>
    <property type="project" value="UniProtKB-EC"/>
</dbReference>
<evidence type="ECO:0000259" key="16">
    <source>
        <dbReference type="SMART" id="SM00904"/>
    </source>
</evidence>
<sequence length="309" mass="35321">MQIHRNIEALPAFKNAVITIGTFDGVHEGHRKVIRQLTAQARAVNGESVIITFHPHPRKVVNSSILGLRLINTLAERIELLELLEIDHLVIIPFTEVFANQLPEDYLCDFLIEKFRPHTIIIGYDHRFGRDRMGDYKLLEQLQEKYHYELQEIPKHILDNISISSTKIREAILKGDTPTTNHLLGYDFFFEGEVVHGDKLGRELGYPTANLKITDDEKIIPGNGIYAVYVSLAGDPHRYKGMMSIGLRPTVNGTKRTVEVNIFDFDASIYGQTLRVYVKQFLREEVRFDSLEALVKQIDQDKVDSLAVL</sequence>
<evidence type="ECO:0000256" key="15">
    <source>
        <dbReference type="PIRNR" id="PIRNR004491"/>
    </source>
</evidence>
<dbReference type="EMBL" id="JAJNEC010000003">
    <property type="protein sequence ID" value="MCD2421794.1"/>
    <property type="molecule type" value="Genomic_DNA"/>
</dbReference>
<name>A0ABS8PL14_9BACT</name>
<dbReference type="Proteomes" id="UP001199816">
    <property type="component" value="Unassembled WGS sequence"/>
</dbReference>
<dbReference type="InterPro" id="IPR004821">
    <property type="entry name" value="Cyt_trans-like"/>
</dbReference>
<evidence type="ECO:0000256" key="12">
    <source>
        <dbReference type="ARBA" id="ARBA00023268"/>
    </source>
</evidence>
<dbReference type="NCBIfam" id="NF004162">
    <property type="entry name" value="PRK05627.1-5"/>
    <property type="match status" value="1"/>
</dbReference>
<dbReference type="InterPro" id="IPR014729">
    <property type="entry name" value="Rossmann-like_a/b/a_fold"/>
</dbReference>
<evidence type="ECO:0000256" key="7">
    <source>
        <dbReference type="ARBA" id="ARBA00022695"/>
    </source>
</evidence>
<keyword evidence="12" id="KW-0511">Multifunctional enzyme</keyword>
<evidence type="ECO:0000256" key="14">
    <source>
        <dbReference type="ARBA" id="ARBA00049494"/>
    </source>
</evidence>
<proteinExistence type="inferred from homology"/>
<dbReference type="Gene3D" id="3.40.50.620">
    <property type="entry name" value="HUPs"/>
    <property type="match status" value="1"/>
</dbReference>
<evidence type="ECO:0000313" key="18">
    <source>
        <dbReference type="Proteomes" id="UP001199816"/>
    </source>
</evidence>
<dbReference type="NCBIfam" id="TIGR00083">
    <property type="entry name" value="ribF"/>
    <property type="match status" value="1"/>
</dbReference>
<dbReference type="InterPro" id="IPR015864">
    <property type="entry name" value="FAD_synthase"/>
</dbReference>
<reference evidence="17 18" key="1">
    <citation type="submission" date="2021-11" db="EMBL/GenBank/DDBJ databases">
        <title>Genomic of Niabella pedocola.</title>
        <authorList>
            <person name="Wu T."/>
        </authorList>
    </citation>
    <scope>NUCLEOTIDE SEQUENCE [LARGE SCALE GENOMIC DNA]</scope>
    <source>
        <strain evidence="17 18">JCM 31011</strain>
    </source>
</reference>
<comment type="pathway">
    <text evidence="3 15">Cofactor biosynthesis; FMN biosynthesis; FMN from riboflavin (ATP route): step 1/1.</text>
</comment>
<keyword evidence="18" id="KW-1185">Reference proteome</keyword>
<dbReference type="SMART" id="SM00904">
    <property type="entry name" value="Flavokinase"/>
    <property type="match status" value="1"/>
</dbReference>
<evidence type="ECO:0000256" key="13">
    <source>
        <dbReference type="ARBA" id="ARBA00047880"/>
    </source>
</evidence>
<keyword evidence="9 15" id="KW-0418">Kinase</keyword>
<gene>
    <name evidence="17" type="ORF">LQ567_03405</name>
</gene>
<dbReference type="NCBIfam" id="TIGR00125">
    <property type="entry name" value="cyt_tran_rel"/>
    <property type="match status" value="1"/>
</dbReference>
<dbReference type="SUPFAM" id="SSF82114">
    <property type="entry name" value="Riboflavin kinase-like"/>
    <property type="match status" value="1"/>
</dbReference>
<dbReference type="PIRSF" id="PIRSF004491">
    <property type="entry name" value="FAD_Synth"/>
    <property type="match status" value="1"/>
</dbReference>
<keyword evidence="5 15" id="KW-0288">FMN</keyword>
<dbReference type="EC" id="2.7.7.2" evidence="15"/>
<keyword evidence="4 15" id="KW-0285">Flavoprotein</keyword>
<dbReference type="PANTHER" id="PTHR22749">
    <property type="entry name" value="RIBOFLAVIN KINASE/FMN ADENYLYLTRANSFERASE"/>
    <property type="match status" value="1"/>
</dbReference>
<evidence type="ECO:0000256" key="11">
    <source>
        <dbReference type="ARBA" id="ARBA00022840"/>
    </source>
</evidence>
<dbReference type="PANTHER" id="PTHR22749:SF6">
    <property type="entry name" value="RIBOFLAVIN KINASE"/>
    <property type="match status" value="1"/>
</dbReference>
<comment type="catalytic activity">
    <reaction evidence="14 15">
        <text>FMN + ATP + H(+) = FAD + diphosphate</text>
        <dbReference type="Rhea" id="RHEA:17237"/>
        <dbReference type="ChEBI" id="CHEBI:15378"/>
        <dbReference type="ChEBI" id="CHEBI:30616"/>
        <dbReference type="ChEBI" id="CHEBI:33019"/>
        <dbReference type="ChEBI" id="CHEBI:57692"/>
        <dbReference type="ChEBI" id="CHEBI:58210"/>
        <dbReference type="EC" id="2.7.7.2"/>
    </reaction>
</comment>
<dbReference type="EC" id="2.7.1.26" evidence="15"/>
<keyword evidence="10 15" id="KW-0274">FAD</keyword>
<dbReference type="Gene3D" id="2.40.30.30">
    <property type="entry name" value="Riboflavin kinase-like"/>
    <property type="match status" value="1"/>
</dbReference>
<comment type="caution">
    <text evidence="17">The sequence shown here is derived from an EMBL/GenBank/DDBJ whole genome shotgun (WGS) entry which is preliminary data.</text>
</comment>
<evidence type="ECO:0000256" key="6">
    <source>
        <dbReference type="ARBA" id="ARBA00022679"/>
    </source>
</evidence>
<evidence type="ECO:0000256" key="5">
    <source>
        <dbReference type="ARBA" id="ARBA00022643"/>
    </source>
</evidence>